<dbReference type="EMBL" id="PDUD01000010">
    <property type="protein sequence ID" value="PHN07414.1"/>
    <property type="molecule type" value="Genomic_DNA"/>
</dbReference>
<dbReference type="InterPro" id="IPR026444">
    <property type="entry name" value="Secre_tail"/>
</dbReference>
<dbReference type="InterPro" id="IPR036505">
    <property type="entry name" value="Amidase/PGRP_sf"/>
</dbReference>
<accession>A0A2D0NFY4</accession>
<dbReference type="GO" id="GO:0009253">
    <property type="term" value="P:peptidoglycan catabolic process"/>
    <property type="evidence" value="ECO:0007669"/>
    <property type="project" value="InterPro"/>
</dbReference>
<sequence>MKNLLPALFICFLYFPLWAQSDRAVVELFPAEENGRWQSPVYEIPLAEATPFLSYFLQWEGPEAALSIRFSEDGQSWSEWHLMPRDEHSPELPLSILGSTGAEMRFFQIGNGSTESRIRRIACHFYNPRATERAPVPYTGGSGRSCSDLTPEYIRRSDWCPAGNCAEHPNPAYATATHLVVHHSAGTNQSSDWPAVVRSIWDYHVNGRGWSDIGYNWLIDPAGNIYTGRSNDAIGAHFCGTNTGTIGICMLGDFTKQSPQPEALSSLKKLLAWKACENDIDPLTNVYHSSSQKTLPTVIGHRDGCATACPGDLFYPQLPDIRTTLTEDQTTAVNDRNTLLDFRVYPNPSPGDFQILLPESGPFELEAVLYDLLGQRVNATVSSTADRQWDFHTDVPNGTYFLSLQSEGRLVGVKKVNIFR</sequence>
<dbReference type="InterPro" id="IPR002502">
    <property type="entry name" value="Amidase_domain"/>
</dbReference>
<dbReference type="Gene3D" id="3.40.80.10">
    <property type="entry name" value="Peptidoglycan recognition protein-like"/>
    <property type="match status" value="1"/>
</dbReference>
<dbReference type="OrthoDB" id="2812205at2"/>
<evidence type="ECO:0000259" key="3">
    <source>
        <dbReference type="SMART" id="SM00701"/>
    </source>
</evidence>
<comment type="caution">
    <text evidence="4">The sequence shown here is derived from an EMBL/GenBank/DDBJ whole genome shotgun (WGS) entry which is preliminary data.</text>
</comment>
<reference evidence="4 5" key="1">
    <citation type="submission" date="2017-10" db="EMBL/GenBank/DDBJ databases">
        <title>The draft genome sequence of Lewinella nigricans NBRC 102662.</title>
        <authorList>
            <person name="Wang K."/>
        </authorList>
    </citation>
    <scope>NUCLEOTIDE SEQUENCE [LARGE SCALE GENOMIC DNA]</scope>
    <source>
        <strain evidence="4 5">NBRC 102662</strain>
    </source>
</reference>
<gene>
    <name evidence="4" type="ORF">CRP01_07230</name>
</gene>
<dbReference type="GO" id="GO:0008745">
    <property type="term" value="F:N-acetylmuramoyl-L-alanine amidase activity"/>
    <property type="evidence" value="ECO:0007669"/>
    <property type="project" value="InterPro"/>
</dbReference>
<dbReference type="Pfam" id="PF18962">
    <property type="entry name" value="Por_Secre_tail"/>
    <property type="match status" value="1"/>
</dbReference>
<dbReference type="PANTHER" id="PTHR11022:SF41">
    <property type="entry name" value="PEPTIDOGLYCAN-RECOGNITION PROTEIN LC-RELATED"/>
    <property type="match status" value="1"/>
</dbReference>
<dbReference type="AlphaFoldDB" id="A0A2D0NFY4"/>
<dbReference type="NCBIfam" id="TIGR04183">
    <property type="entry name" value="Por_Secre_tail"/>
    <property type="match status" value="1"/>
</dbReference>
<dbReference type="Pfam" id="PF01510">
    <property type="entry name" value="Amidase_2"/>
    <property type="match status" value="1"/>
</dbReference>
<dbReference type="GO" id="GO:0008270">
    <property type="term" value="F:zinc ion binding"/>
    <property type="evidence" value="ECO:0007669"/>
    <property type="project" value="InterPro"/>
</dbReference>
<organism evidence="4 5">
    <name type="scientific">Flavilitoribacter nigricans (strain ATCC 23147 / DSM 23189 / NBRC 102662 / NCIMB 1420 / SS-2)</name>
    <name type="common">Lewinella nigricans</name>
    <dbReference type="NCBI Taxonomy" id="1122177"/>
    <lineage>
        <taxon>Bacteria</taxon>
        <taxon>Pseudomonadati</taxon>
        <taxon>Bacteroidota</taxon>
        <taxon>Saprospiria</taxon>
        <taxon>Saprospirales</taxon>
        <taxon>Lewinellaceae</taxon>
        <taxon>Flavilitoribacter</taxon>
    </lineage>
</organism>
<evidence type="ECO:0008006" key="6">
    <source>
        <dbReference type="Google" id="ProtNLM"/>
    </source>
</evidence>
<comment type="similarity">
    <text evidence="1">Belongs to the N-acetylmuramoyl-L-alanine amidase 2 family.</text>
</comment>
<evidence type="ECO:0000259" key="2">
    <source>
        <dbReference type="SMART" id="SM00644"/>
    </source>
</evidence>
<feature type="domain" description="N-acetylmuramoyl-L-alanine amidase" evidence="2">
    <location>
        <begin position="166"/>
        <end position="311"/>
    </location>
</feature>
<dbReference type="CDD" id="cd06583">
    <property type="entry name" value="PGRP"/>
    <property type="match status" value="1"/>
</dbReference>
<dbReference type="RefSeq" id="WP_099149344.1">
    <property type="nucleotide sequence ID" value="NZ_PDUD01000010.1"/>
</dbReference>
<dbReference type="SMART" id="SM00644">
    <property type="entry name" value="Ami_2"/>
    <property type="match status" value="1"/>
</dbReference>
<keyword evidence="5" id="KW-1185">Reference proteome</keyword>
<evidence type="ECO:0000313" key="4">
    <source>
        <dbReference type="EMBL" id="PHN07414.1"/>
    </source>
</evidence>
<name>A0A2D0NFY4_FLAN2</name>
<dbReference type="InterPro" id="IPR006619">
    <property type="entry name" value="PGRP_domain_met/bac"/>
</dbReference>
<dbReference type="PANTHER" id="PTHR11022">
    <property type="entry name" value="PEPTIDOGLYCAN RECOGNITION PROTEIN"/>
    <property type="match status" value="1"/>
</dbReference>
<evidence type="ECO:0000313" key="5">
    <source>
        <dbReference type="Proteomes" id="UP000223913"/>
    </source>
</evidence>
<dbReference type="InterPro" id="IPR015510">
    <property type="entry name" value="PGRP"/>
</dbReference>
<dbReference type="SUPFAM" id="SSF55846">
    <property type="entry name" value="N-acetylmuramoyl-L-alanine amidase-like"/>
    <property type="match status" value="1"/>
</dbReference>
<evidence type="ECO:0000256" key="1">
    <source>
        <dbReference type="ARBA" id="ARBA00007553"/>
    </source>
</evidence>
<proteinExistence type="inferred from homology"/>
<protein>
    <recommendedName>
        <fullName evidence="6">T9SS type A sorting domain-containing protein</fullName>
    </recommendedName>
</protein>
<dbReference type="Proteomes" id="UP000223913">
    <property type="component" value="Unassembled WGS sequence"/>
</dbReference>
<dbReference type="SMART" id="SM00701">
    <property type="entry name" value="PGRP"/>
    <property type="match status" value="1"/>
</dbReference>
<feature type="domain" description="Peptidoglycan recognition protein family" evidence="3">
    <location>
        <begin position="151"/>
        <end position="293"/>
    </location>
</feature>